<reference evidence="4" key="1">
    <citation type="submission" date="2017-02" db="UniProtKB">
        <authorList>
            <consortium name="WormBaseParasite"/>
        </authorList>
    </citation>
    <scope>IDENTIFICATION</scope>
</reference>
<organism evidence="4">
    <name type="scientific">Hydatigena taeniaeformis</name>
    <name type="common">Feline tapeworm</name>
    <name type="synonym">Taenia taeniaeformis</name>
    <dbReference type="NCBI Taxonomy" id="6205"/>
    <lineage>
        <taxon>Eukaryota</taxon>
        <taxon>Metazoa</taxon>
        <taxon>Spiralia</taxon>
        <taxon>Lophotrochozoa</taxon>
        <taxon>Platyhelminthes</taxon>
        <taxon>Cestoda</taxon>
        <taxon>Eucestoda</taxon>
        <taxon>Cyclophyllidea</taxon>
        <taxon>Taeniidae</taxon>
        <taxon>Hydatigera</taxon>
    </lineage>
</organism>
<dbReference type="WBParaSite" id="TTAC_0000241301-mRNA-1">
    <property type="protein sequence ID" value="TTAC_0000241301-mRNA-1"/>
    <property type="gene ID" value="TTAC_0000241301"/>
</dbReference>
<dbReference type="AlphaFoldDB" id="A0A0R3WNS5"/>
<dbReference type="PANTHER" id="PTHR11878">
    <property type="entry name" value="SODIUM/CALCIUM EXCHANGER"/>
    <property type="match status" value="1"/>
</dbReference>
<reference evidence="2 3" key="2">
    <citation type="submission" date="2018-11" db="EMBL/GenBank/DDBJ databases">
        <authorList>
            <consortium name="Pathogen Informatics"/>
        </authorList>
    </citation>
    <scope>NUCLEOTIDE SEQUENCE [LARGE SCALE GENOMIC DNA]</scope>
</reference>
<gene>
    <name evidence="2" type="ORF">TTAC_LOCUS2400</name>
</gene>
<name>A0A0R3WNS5_HYDTA</name>
<proteinExistence type="predicted"/>
<dbReference type="PANTHER" id="PTHR11878:SF65">
    <property type="entry name" value="NA_CA-EXCHANGE PROTEIN, ISOFORM G"/>
    <property type="match status" value="1"/>
</dbReference>
<dbReference type="GO" id="GO:0098794">
    <property type="term" value="C:postsynapse"/>
    <property type="evidence" value="ECO:0007669"/>
    <property type="project" value="TreeGrafter"/>
</dbReference>
<protein>
    <submittedName>
        <fullName evidence="4">ATP-dependent DNA helicase</fullName>
    </submittedName>
</protein>
<keyword evidence="1" id="KW-0813">Transport</keyword>
<dbReference type="EMBL" id="UYWX01001038">
    <property type="protein sequence ID" value="VDM19912.1"/>
    <property type="molecule type" value="Genomic_DNA"/>
</dbReference>
<dbReference type="GO" id="GO:0098703">
    <property type="term" value="P:calcium ion import across plasma membrane"/>
    <property type="evidence" value="ECO:0007669"/>
    <property type="project" value="TreeGrafter"/>
</dbReference>
<dbReference type="GO" id="GO:0042383">
    <property type="term" value="C:sarcolemma"/>
    <property type="evidence" value="ECO:0007669"/>
    <property type="project" value="TreeGrafter"/>
</dbReference>
<keyword evidence="3" id="KW-1185">Reference proteome</keyword>
<dbReference type="OrthoDB" id="418484at2759"/>
<evidence type="ECO:0000313" key="2">
    <source>
        <dbReference type="EMBL" id="VDM19912.1"/>
    </source>
</evidence>
<keyword evidence="1" id="KW-0406">Ion transport</keyword>
<dbReference type="STRING" id="6205.A0A0R3WNS5"/>
<evidence type="ECO:0000313" key="4">
    <source>
        <dbReference type="WBParaSite" id="TTAC_0000241301-mRNA-1"/>
    </source>
</evidence>
<dbReference type="InterPro" id="IPR051171">
    <property type="entry name" value="CaCA"/>
</dbReference>
<dbReference type="Proteomes" id="UP000274429">
    <property type="component" value="Unassembled WGS sequence"/>
</dbReference>
<accession>A0A0R3WNS5</accession>
<sequence length="155" mass="17632">MMSEKLLPDNHKRGSLMRKIDPAKAGEVINTEGLDTGLPRLGQFTRLRVTIKESTELKNTVDRLIKHGKWVLFVGTSSWKEQFVDAITVNAGDADDLEAIAEGEVKMPSCMDYVMHFLTVFWKVLFAFVPPTGALLTSFFIHRTVFFCYFFFSCK</sequence>
<dbReference type="GO" id="GO:0030424">
    <property type="term" value="C:axon"/>
    <property type="evidence" value="ECO:0007669"/>
    <property type="project" value="TreeGrafter"/>
</dbReference>
<dbReference type="GO" id="GO:0005432">
    <property type="term" value="F:calcium:sodium antiporter activity"/>
    <property type="evidence" value="ECO:0007669"/>
    <property type="project" value="TreeGrafter"/>
</dbReference>
<evidence type="ECO:0000313" key="3">
    <source>
        <dbReference type="Proteomes" id="UP000274429"/>
    </source>
</evidence>
<evidence type="ECO:0000256" key="1">
    <source>
        <dbReference type="ARBA" id="ARBA00023065"/>
    </source>
</evidence>